<evidence type="ECO:0008006" key="3">
    <source>
        <dbReference type="Google" id="ProtNLM"/>
    </source>
</evidence>
<evidence type="ECO:0000313" key="1">
    <source>
        <dbReference type="EMBL" id="OGI41638.1"/>
    </source>
</evidence>
<proteinExistence type="predicted"/>
<organism evidence="1 2">
    <name type="scientific">Candidatus Muproteobacteria bacterium RBG_16_64_11</name>
    <dbReference type="NCBI Taxonomy" id="1817758"/>
    <lineage>
        <taxon>Bacteria</taxon>
        <taxon>Pseudomonadati</taxon>
        <taxon>Pseudomonadota</taxon>
        <taxon>Candidatus Muproteobacteria</taxon>
    </lineage>
</organism>
<accession>A0A1F6T939</accession>
<comment type="caution">
    <text evidence="1">The sequence shown here is derived from an EMBL/GenBank/DDBJ whole genome shotgun (WGS) entry which is preliminary data.</text>
</comment>
<sequence length="106" mass="12332">MRYAVIIDLDYVNNPYEVCKAIWVTIRDEMLKQGFYPDGRRFVISAPKDEACRRARAAMELVEARLEHLEKCLPNYLKTFYGFRLDCVVSLLVASADDIQVQEPEQ</sequence>
<gene>
    <name evidence="1" type="ORF">A2150_02050</name>
</gene>
<evidence type="ECO:0000313" key="2">
    <source>
        <dbReference type="Proteomes" id="UP000177925"/>
    </source>
</evidence>
<dbReference type="Proteomes" id="UP000177925">
    <property type="component" value="Unassembled WGS sequence"/>
</dbReference>
<reference evidence="1 2" key="1">
    <citation type="journal article" date="2016" name="Nat. Commun.">
        <title>Thousands of microbial genomes shed light on interconnected biogeochemical processes in an aquifer system.</title>
        <authorList>
            <person name="Anantharaman K."/>
            <person name="Brown C.T."/>
            <person name="Hug L.A."/>
            <person name="Sharon I."/>
            <person name="Castelle C.J."/>
            <person name="Probst A.J."/>
            <person name="Thomas B.C."/>
            <person name="Singh A."/>
            <person name="Wilkins M.J."/>
            <person name="Karaoz U."/>
            <person name="Brodie E.L."/>
            <person name="Williams K.H."/>
            <person name="Hubbard S.S."/>
            <person name="Banfield J.F."/>
        </authorList>
    </citation>
    <scope>NUCLEOTIDE SEQUENCE [LARGE SCALE GENOMIC DNA]</scope>
</reference>
<dbReference type="EMBL" id="MFSS01000122">
    <property type="protein sequence ID" value="OGI41638.1"/>
    <property type="molecule type" value="Genomic_DNA"/>
</dbReference>
<protein>
    <recommendedName>
        <fullName evidence="3">CRISPR-associated protein Cas2</fullName>
    </recommendedName>
</protein>
<dbReference type="AlphaFoldDB" id="A0A1F6T939"/>
<name>A0A1F6T939_9PROT</name>